<feature type="signal peptide" evidence="1">
    <location>
        <begin position="1"/>
        <end position="21"/>
    </location>
</feature>
<feature type="chain" id="PRO_5044874742" evidence="1">
    <location>
        <begin position="22"/>
        <end position="371"/>
    </location>
</feature>
<dbReference type="InterPro" id="IPR057491">
    <property type="entry name" value="DiatomPyrShell"/>
</dbReference>
<accession>A0ABD3QFG8</accession>
<protein>
    <submittedName>
        <fullName evidence="2">Uncharacterized protein</fullName>
    </submittedName>
</protein>
<keyword evidence="1" id="KW-0732">Signal</keyword>
<proteinExistence type="predicted"/>
<dbReference type="Pfam" id="PF25192">
    <property type="entry name" value="DiatomPyrShell"/>
    <property type="match status" value="1"/>
</dbReference>
<dbReference type="AlphaFoldDB" id="A0ABD3QFG8"/>
<reference evidence="2 3" key="1">
    <citation type="submission" date="2024-10" db="EMBL/GenBank/DDBJ databases">
        <title>Updated reference genomes for cyclostephanoid diatoms.</title>
        <authorList>
            <person name="Roberts W.R."/>
            <person name="Alverson A.J."/>
        </authorList>
    </citation>
    <scope>NUCLEOTIDE SEQUENCE [LARGE SCALE GENOMIC DNA]</scope>
    <source>
        <strain evidence="2 3">AJA276-08</strain>
    </source>
</reference>
<keyword evidence="3" id="KW-1185">Reference proteome</keyword>
<evidence type="ECO:0000313" key="2">
    <source>
        <dbReference type="EMBL" id="KAL3798877.1"/>
    </source>
</evidence>
<dbReference type="Proteomes" id="UP001530315">
    <property type="component" value="Unassembled WGS sequence"/>
</dbReference>
<comment type="caution">
    <text evidence="2">The sequence shown here is derived from an EMBL/GenBank/DDBJ whole genome shotgun (WGS) entry which is preliminary data.</text>
</comment>
<evidence type="ECO:0000256" key="1">
    <source>
        <dbReference type="SAM" id="SignalP"/>
    </source>
</evidence>
<evidence type="ECO:0000313" key="3">
    <source>
        <dbReference type="Proteomes" id="UP001530315"/>
    </source>
</evidence>
<organism evidence="2 3">
    <name type="scientific">Stephanodiscus triporus</name>
    <dbReference type="NCBI Taxonomy" id="2934178"/>
    <lineage>
        <taxon>Eukaryota</taxon>
        <taxon>Sar</taxon>
        <taxon>Stramenopiles</taxon>
        <taxon>Ochrophyta</taxon>
        <taxon>Bacillariophyta</taxon>
        <taxon>Coscinodiscophyceae</taxon>
        <taxon>Thalassiosirophycidae</taxon>
        <taxon>Stephanodiscales</taxon>
        <taxon>Stephanodiscaceae</taxon>
        <taxon>Stephanodiscus</taxon>
    </lineage>
</organism>
<gene>
    <name evidence="2" type="ORF">ACHAW5_004117</name>
</gene>
<name>A0ABD3QFG8_9STRA</name>
<dbReference type="EMBL" id="JALLAZ020000279">
    <property type="protein sequence ID" value="KAL3798877.1"/>
    <property type="molecule type" value="Genomic_DNA"/>
</dbReference>
<sequence length="371" mass="40572">MKVGRPIILALCALLPPAAYSFVSPSVASEHQRAASSSSSASGGGNTAVFGSGGGSFEHEFNAGLPTFTPITRGRAQSEYVSDTPATLAPYVVSGDRSSELSYDPAAFPRNIPLQQIQGGKSRLTFKMPLGAERAQIYVQSNGRPLTARVELWLGPIRRVHFMDIKCMNGSETPYRGCIKFKNTDSAGPQTIEISTSEDSQFPALVGVDVMTPERSAERQRVFDAIWKSSTKLYSQGDKTVRSVPIADHVKSVQLLVWSKDVGKKSFKVNIEFLQGPNCKRQYYELQCGGGTQPYHAVFETPGNGWTMRFVNTKTVHDGSVEFVVVPYEVVDDAIPETDAMAPYYGGYAERNGEFGYAETLGPHGNRVYRR</sequence>